<feature type="transmembrane region" description="Helical" evidence="6">
    <location>
        <begin position="57"/>
        <end position="75"/>
    </location>
</feature>
<protein>
    <submittedName>
        <fullName evidence="7">MFS transporter</fullName>
    </submittedName>
</protein>
<name>A0ABX0HTA8_9BURK</name>
<evidence type="ECO:0000256" key="6">
    <source>
        <dbReference type="SAM" id="Phobius"/>
    </source>
</evidence>
<gene>
    <name evidence="7" type="ORF">G7087_07670</name>
</gene>
<proteinExistence type="predicted"/>
<keyword evidence="2" id="KW-1003">Cell membrane</keyword>
<evidence type="ECO:0000313" key="7">
    <source>
        <dbReference type="EMBL" id="NHK98249.1"/>
    </source>
</evidence>
<feature type="transmembrane region" description="Helical" evidence="6">
    <location>
        <begin position="295"/>
        <end position="312"/>
    </location>
</feature>
<evidence type="ECO:0000256" key="4">
    <source>
        <dbReference type="ARBA" id="ARBA00022989"/>
    </source>
</evidence>
<dbReference type="EMBL" id="JAAOCD010000003">
    <property type="protein sequence ID" value="NHK98249.1"/>
    <property type="molecule type" value="Genomic_DNA"/>
</dbReference>
<evidence type="ECO:0000256" key="2">
    <source>
        <dbReference type="ARBA" id="ARBA00022475"/>
    </source>
</evidence>
<keyword evidence="4 6" id="KW-1133">Transmembrane helix</keyword>
<comment type="subcellular location">
    <subcellularLocation>
        <location evidence="1">Cell membrane</location>
        <topology evidence="1">Multi-pass membrane protein</topology>
    </subcellularLocation>
</comment>
<keyword evidence="5 6" id="KW-0472">Membrane</keyword>
<dbReference type="PANTHER" id="PTHR23513">
    <property type="entry name" value="INTEGRAL MEMBRANE EFFLUX PROTEIN-RELATED"/>
    <property type="match status" value="1"/>
</dbReference>
<evidence type="ECO:0000256" key="5">
    <source>
        <dbReference type="ARBA" id="ARBA00023136"/>
    </source>
</evidence>
<dbReference type="RefSeq" id="WP_009859021.1">
    <property type="nucleotide sequence ID" value="NZ_JAAOCD010000003.1"/>
</dbReference>
<dbReference type="Gene3D" id="1.20.1250.20">
    <property type="entry name" value="MFS general substrate transporter like domains"/>
    <property type="match status" value="1"/>
</dbReference>
<dbReference type="InterPro" id="IPR036259">
    <property type="entry name" value="MFS_trans_sf"/>
</dbReference>
<feature type="transmembrane region" description="Helical" evidence="6">
    <location>
        <begin position="262"/>
        <end position="283"/>
    </location>
</feature>
<reference evidence="7 8" key="1">
    <citation type="submission" date="2020-03" db="EMBL/GenBank/DDBJ databases">
        <title>Rubrivivax benzoatilyticus JA2 (sequenced after 10 years sub-culturing).</title>
        <authorList>
            <person name="Gupta D."/>
            <person name="Chintalapati S."/>
            <person name="Chintalapati V.R."/>
        </authorList>
    </citation>
    <scope>NUCLEOTIDE SEQUENCE [LARGE SCALE GENOMIC DNA]</scope>
    <source>
        <strain evidence="7 8">JA2-Mal</strain>
    </source>
</reference>
<feature type="transmembrane region" description="Helical" evidence="6">
    <location>
        <begin position="87"/>
        <end position="108"/>
    </location>
</feature>
<dbReference type="Proteomes" id="UP000802098">
    <property type="component" value="Unassembled WGS sequence"/>
</dbReference>
<accession>A0ABX0HTA8</accession>
<keyword evidence="8" id="KW-1185">Reference proteome</keyword>
<organism evidence="7 8">
    <name type="scientific">Rubrivivax benzoatilyticus</name>
    <dbReference type="NCBI Taxonomy" id="316997"/>
    <lineage>
        <taxon>Bacteria</taxon>
        <taxon>Pseudomonadati</taxon>
        <taxon>Pseudomonadota</taxon>
        <taxon>Betaproteobacteria</taxon>
        <taxon>Burkholderiales</taxon>
        <taxon>Sphaerotilaceae</taxon>
        <taxon>Rubrivivax</taxon>
    </lineage>
</organism>
<feature type="transmembrane region" description="Helical" evidence="6">
    <location>
        <begin position="23"/>
        <end position="45"/>
    </location>
</feature>
<evidence type="ECO:0000313" key="8">
    <source>
        <dbReference type="Proteomes" id="UP000802098"/>
    </source>
</evidence>
<sequence length="431" mass="44886">MTERLLPTLPAAWRSIPVPVRRLMLGELFGLLAAAAMHLALAWWISREGGADALARYGAVTALAALLATPLLSPAGDRWPKRRLIRLGKLVLVLDALAITLLCGAGVYDLRLICLCSLLSVATTALLWPAEASILPELVPADELPAAIRWRRGAQALGGLLGPGVGGVVLAAAGLPAAMLLNLLLFGVAALAAWNVGSAVRPAGAAPSRGWFDEMADGLRAKWQVRLDRWWTLVGALMMLCLLPATGLLLPLRIQGLGLSAAWFGACSGALSLGLLAGVAGLAPALIERVGRLRALAVATLACAAAIAGVGWGERAPLLVALFAVIGLALSVTQLVGQTHRMLAMPDDYRARMSAAHLAIAHLAAALAPALGGALLGVVAVPTVYLMLAAGFAFSGLLLMAVPGLAHFLRQDHEGARGWYGRHYPRAFTRS</sequence>
<feature type="transmembrane region" description="Helical" evidence="6">
    <location>
        <begin position="168"/>
        <end position="194"/>
    </location>
</feature>
<dbReference type="InterPro" id="IPR011701">
    <property type="entry name" value="MFS"/>
</dbReference>
<dbReference type="SUPFAM" id="SSF103473">
    <property type="entry name" value="MFS general substrate transporter"/>
    <property type="match status" value="1"/>
</dbReference>
<feature type="transmembrane region" description="Helical" evidence="6">
    <location>
        <begin position="358"/>
        <end position="379"/>
    </location>
</feature>
<evidence type="ECO:0000256" key="3">
    <source>
        <dbReference type="ARBA" id="ARBA00022692"/>
    </source>
</evidence>
<evidence type="ECO:0000256" key="1">
    <source>
        <dbReference type="ARBA" id="ARBA00004651"/>
    </source>
</evidence>
<dbReference type="PANTHER" id="PTHR23513:SF6">
    <property type="entry name" value="MAJOR FACILITATOR SUPERFAMILY ASSOCIATED DOMAIN-CONTAINING PROTEIN"/>
    <property type="match status" value="1"/>
</dbReference>
<feature type="transmembrane region" description="Helical" evidence="6">
    <location>
        <begin position="385"/>
        <end position="409"/>
    </location>
</feature>
<feature type="transmembrane region" description="Helical" evidence="6">
    <location>
        <begin position="230"/>
        <end position="250"/>
    </location>
</feature>
<feature type="transmembrane region" description="Helical" evidence="6">
    <location>
        <begin position="318"/>
        <end position="337"/>
    </location>
</feature>
<dbReference type="Pfam" id="PF07690">
    <property type="entry name" value="MFS_1"/>
    <property type="match status" value="1"/>
</dbReference>
<comment type="caution">
    <text evidence="7">The sequence shown here is derived from an EMBL/GenBank/DDBJ whole genome shotgun (WGS) entry which is preliminary data.</text>
</comment>
<keyword evidence="3 6" id="KW-0812">Transmembrane</keyword>